<evidence type="ECO:0000256" key="1">
    <source>
        <dbReference type="SAM" id="SignalP"/>
    </source>
</evidence>
<reference evidence="3" key="1">
    <citation type="submission" date="2018-07" db="EMBL/GenBank/DDBJ databases">
        <authorList>
            <person name="Safronova V.I."/>
            <person name="Chirak E.R."/>
            <person name="Sazanova A.L."/>
        </authorList>
    </citation>
    <scope>NUCLEOTIDE SEQUENCE [LARGE SCALE GENOMIC DNA]</scope>
    <source>
        <strain evidence="3">RCAM04685</strain>
    </source>
</reference>
<dbReference type="RefSeq" id="WP_114831881.1">
    <property type="nucleotide sequence ID" value="NZ_QQTO01000010.1"/>
</dbReference>
<name>A0A370KZJ4_9HYPH</name>
<proteinExistence type="predicted"/>
<keyword evidence="3" id="KW-1185">Reference proteome</keyword>
<comment type="caution">
    <text evidence="2">The sequence shown here is derived from an EMBL/GenBank/DDBJ whole genome shotgun (WGS) entry which is preliminary data.</text>
</comment>
<evidence type="ECO:0000313" key="2">
    <source>
        <dbReference type="EMBL" id="RDJ20425.1"/>
    </source>
</evidence>
<sequence length="253" mass="27803">MPRLAGALALALSAAACTAGDFGRPRPGVWNDVIVPSAGLWSATARGETVSPFRMTDDEEQLRDRAWRFVMPAHERSFFERQVSDFAHSRVLPVEAQSSTASDYFHALTGGSYRSQASRYNRLAEDANADRLLIGPFRANAGRVVAADRVRMRAVDASPQVPPEQRDPAFARVVENEGLILWVCERVNFRIESYRYALANLVVEMPSREAIRAERSIMALEAEAGPLCKLDLIGAFRGGAKPAPADKPVVYKG</sequence>
<evidence type="ECO:0000313" key="3">
    <source>
        <dbReference type="Proteomes" id="UP000255207"/>
    </source>
</evidence>
<dbReference type="AlphaFoldDB" id="A0A370KZJ4"/>
<protein>
    <submittedName>
        <fullName evidence="2">Uncharacterized protein</fullName>
    </submittedName>
</protein>
<gene>
    <name evidence="2" type="ORF">DWE98_24175</name>
</gene>
<dbReference type="Proteomes" id="UP000255207">
    <property type="component" value="Unassembled WGS sequence"/>
</dbReference>
<feature type="signal peptide" evidence="1">
    <location>
        <begin position="1"/>
        <end position="19"/>
    </location>
</feature>
<accession>A0A370KZJ4</accession>
<keyword evidence="1" id="KW-0732">Signal</keyword>
<dbReference type="OrthoDB" id="8478167at2"/>
<dbReference type="EMBL" id="QQTP01000018">
    <property type="protein sequence ID" value="RDJ20425.1"/>
    <property type="molecule type" value="Genomic_DNA"/>
</dbReference>
<organism evidence="2 3">
    <name type="scientific">Bosea caraganae</name>
    <dbReference type="NCBI Taxonomy" id="2763117"/>
    <lineage>
        <taxon>Bacteria</taxon>
        <taxon>Pseudomonadati</taxon>
        <taxon>Pseudomonadota</taxon>
        <taxon>Alphaproteobacteria</taxon>
        <taxon>Hyphomicrobiales</taxon>
        <taxon>Boseaceae</taxon>
        <taxon>Bosea</taxon>
    </lineage>
</organism>
<dbReference type="PROSITE" id="PS51257">
    <property type="entry name" value="PROKAR_LIPOPROTEIN"/>
    <property type="match status" value="1"/>
</dbReference>
<feature type="chain" id="PRO_5030068189" evidence="1">
    <location>
        <begin position="20"/>
        <end position="253"/>
    </location>
</feature>